<evidence type="ECO:0000256" key="6">
    <source>
        <dbReference type="ARBA" id="ARBA00023033"/>
    </source>
</evidence>
<keyword evidence="4" id="KW-0274">FAD</keyword>
<accession>A0A0B7KRJ9</accession>
<evidence type="ECO:0000256" key="3">
    <source>
        <dbReference type="ARBA" id="ARBA00022630"/>
    </source>
</evidence>
<organism evidence="8">
    <name type="scientific">Bionectria ochroleuca</name>
    <name type="common">Gliocladium roseum</name>
    <dbReference type="NCBI Taxonomy" id="29856"/>
    <lineage>
        <taxon>Eukaryota</taxon>
        <taxon>Fungi</taxon>
        <taxon>Dikarya</taxon>
        <taxon>Ascomycota</taxon>
        <taxon>Pezizomycotina</taxon>
        <taxon>Sordariomycetes</taxon>
        <taxon>Hypocreomycetidae</taxon>
        <taxon>Hypocreales</taxon>
        <taxon>Bionectriaceae</taxon>
        <taxon>Clonostachys</taxon>
    </lineage>
</organism>
<dbReference type="Pfam" id="PF01494">
    <property type="entry name" value="FAD_binding_3"/>
    <property type="match status" value="1"/>
</dbReference>
<keyword evidence="5" id="KW-0560">Oxidoreductase</keyword>
<dbReference type="AlphaFoldDB" id="A0A0B7KRJ9"/>
<dbReference type="GO" id="GO:0004497">
    <property type="term" value="F:monooxygenase activity"/>
    <property type="evidence" value="ECO:0007669"/>
    <property type="project" value="UniProtKB-KW"/>
</dbReference>
<evidence type="ECO:0000259" key="7">
    <source>
        <dbReference type="Pfam" id="PF01494"/>
    </source>
</evidence>
<keyword evidence="6" id="KW-0503">Monooxygenase</keyword>
<dbReference type="InterPro" id="IPR002938">
    <property type="entry name" value="FAD-bd"/>
</dbReference>
<dbReference type="Gene3D" id="3.50.50.60">
    <property type="entry name" value="FAD/NAD(P)-binding domain"/>
    <property type="match status" value="1"/>
</dbReference>
<dbReference type="PRINTS" id="PR00420">
    <property type="entry name" value="RNGMNOXGNASE"/>
</dbReference>
<name>A0A0B7KRJ9_BIOOC</name>
<dbReference type="PANTHER" id="PTHR47356:SF2">
    <property type="entry name" value="FAD-BINDING DOMAIN-CONTAINING PROTEIN-RELATED"/>
    <property type="match status" value="1"/>
</dbReference>
<protein>
    <recommendedName>
        <fullName evidence="7">FAD-binding domain-containing protein</fullName>
    </recommendedName>
</protein>
<proteinExistence type="inferred from homology"/>
<evidence type="ECO:0000256" key="4">
    <source>
        <dbReference type="ARBA" id="ARBA00022827"/>
    </source>
</evidence>
<dbReference type="InterPro" id="IPR036188">
    <property type="entry name" value="FAD/NAD-bd_sf"/>
</dbReference>
<evidence type="ECO:0000256" key="1">
    <source>
        <dbReference type="ARBA" id="ARBA00001974"/>
    </source>
</evidence>
<dbReference type="EMBL" id="CDPU01000102">
    <property type="protein sequence ID" value="CEO57446.1"/>
    <property type="molecule type" value="Genomic_DNA"/>
</dbReference>
<gene>
    <name evidence="8" type="ORF">BN869_000013504_1</name>
</gene>
<dbReference type="GO" id="GO:0071949">
    <property type="term" value="F:FAD binding"/>
    <property type="evidence" value="ECO:0007669"/>
    <property type="project" value="InterPro"/>
</dbReference>
<sequence>MSDEPFKVAIVGGGYTGLATALHLEILGIDWVLIEAHDVIAPQLGASIGLAPNGMAIIDQLGCLEDVEKRSTACRSAQMRNGEGKVMYSFAVDPIRQIHGYDLTFTERRIVLEIFYDHIKSKDKIFTGQKVQSIEHTKDGVEIYTQEGHTFTADLVVGADGIHSHVRGQMWKAAWNDGSTAFSRQIGQDVETEYGCVFGLSNRTNDLKEGQIYQVHTFDRMLGLVMGQNDDIYWFHFFRAPKKHTGMDLPRYTEKDVERLLAEDGHRIVKDGTTFNDIFNNRKTHVITPLPTHTFQGWHYKRIICLGDAVAKFQPIQGQGGCMALESTAAFVDQLYNALEANNMQKLSAEQIESVFTKTAEVRLARTKKLVGEGLTFMRFASWSNWIFRFIDSYIVGLIPQKWLASLMFAGSTGAYKSTTLPAPSPIYERSKAKKV</sequence>
<comment type="cofactor">
    <cofactor evidence="1">
        <name>FAD</name>
        <dbReference type="ChEBI" id="CHEBI:57692"/>
    </cofactor>
</comment>
<evidence type="ECO:0000256" key="5">
    <source>
        <dbReference type="ARBA" id="ARBA00023002"/>
    </source>
</evidence>
<evidence type="ECO:0000313" key="8">
    <source>
        <dbReference type="EMBL" id="CEO57446.1"/>
    </source>
</evidence>
<evidence type="ECO:0000256" key="2">
    <source>
        <dbReference type="ARBA" id="ARBA00007992"/>
    </source>
</evidence>
<dbReference type="PANTHER" id="PTHR47356">
    <property type="entry name" value="FAD-DEPENDENT MONOOXYGENASE ASQG-RELATED"/>
    <property type="match status" value="1"/>
</dbReference>
<dbReference type="SUPFAM" id="SSF51905">
    <property type="entry name" value="FAD/NAD(P)-binding domain"/>
    <property type="match status" value="1"/>
</dbReference>
<reference evidence="8" key="1">
    <citation type="submission" date="2015-01" db="EMBL/GenBank/DDBJ databases">
        <authorList>
            <person name="Durling Mikael"/>
        </authorList>
    </citation>
    <scope>NUCLEOTIDE SEQUENCE</scope>
</reference>
<feature type="domain" description="FAD-binding" evidence="7">
    <location>
        <begin position="7"/>
        <end position="340"/>
    </location>
</feature>
<keyword evidence="3" id="KW-0285">Flavoprotein</keyword>
<dbReference type="InterPro" id="IPR050562">
    <property type="entry name" value="FAD_mOase_fung"/>
</dbReference>
<comment type="similarity">
    <text evidence="2">Belongs to the paxM FAD-dependent monooxygenase family.</text>
</comment>